<dbReference type="InterPro" id="IPR003435">
    <property type="entry name" value="Chaperonin_RcbX"/>
</dbReference>
<gene>
    <name evidence="4" type="ORF">WJX84_001133</name>
</gene>
<dbReference type="InterPro" id="IPR038052">
    <property type="entry name" value="Chaperonin_RbcX_sf"/>
</dbReference>
<keyword evidence="3" id="KW-0120">Carbon dioxide fixation</keyword>
<dbReference type="PANTHER" id="PTHR33791">
    <property type="entry name" value="CHAPERONIN-LIKE RBCX PROTEIN 1, CHLOROPLASTIC"/>
    <property type="match status" value="1"/>
</dbReference>
<organism evidence="4 5">
    <name type="scientific">Apatococcus fuscideae</name>
    <dbReference type="NCBI Taxonomy" id="2026836"/>
    <lineage>
        <taxon>Eukaryota</taxon>
        <taxon>Viridiplantae</taxon>
        <taxon>Chlorophyta</taxon>
        <taxon>core chlorophytes</taxon>
        <taxon>Trebouxiophyceae</taxon>
        <taxon>Chlorellales</taxon>
        <taxon>Chlorellaceae</taxon>
        <taxon>Apatococcus</taxon>
    </lineage>
</organism>
<reference evidence="4 5" key="1">
    <citation type="journal article" date="2024" name="Nat. Commun.">
        <title>Phylogenomics reveals the evolutionary origins of lichenization in chlorophyte algae.</title>
        <authorList>
            <person name="Puginier C."/>
            <person name="Libourel C."/>
            <person name="Otte J."/>
            <person name="Skaloud P."/>
            <person name="Haon M."/>
            <person name="Grisel S."/>
            <person name="Petersen M."/>
            <person name="Berrin J.G."/>
            <person name="Delaux P.M."/>
            <person name="Dal Grande F."/>
            <person name="Keller J."/>
        </authorList>
    </citation>
    <scope>NUCLEOTIDE SEQUENCE [LARGE SCALE GENOMIC DNA]</scope>
    <source>
        <strain evidence="4 5">SAG 2523</strain>
    </source>
</reference>
<dbReference type="AlphaFoldDB" id="A0AAW1SXJ5"/>
<evidence type="ECO:0000313" key="4">
    <source>
        <dbReference type="EMBL" id="KAK9862084.1"/>
    </source>
</evidence>
<evidence type="ECO:0000313" key="5">
    <source>
        <dbReference type="Proteomes" id="UP001485043"/>
    </source>
</evidence>
<dbReference type="GO" id="GO:0110102">
    <property type="term" value="P:ribulose bisphosphate carboxylase complex assembly"/>
    <property type="evidence" value="ECO:0007669"/>
    <property type="project" value="InterPro"/>
</dbReference>
<accession>A0AAW1SXJ5</accession>
<dbReference type="SUPFAM" id="SSF158615">
    <property type="entry name" value="RbcX-like"/>
    <property type="match status" value="1"/>
</dbReference>
<keyword evidence="2" id="KW-0143">Chaperone</keyword>
<dbReference type="GO" id="GO:0044183">
    <property type="term" value="F:protein folding chaperone"/>
    <property type="evidence" value="ECO:0007669"/>
    <property type="project" value="InterPro"/>
</dbReference>
<name>A0AAW1SXJ5_9CHLO</name>
<evidence type="ECO:0000256" key="2">
    <source>
        <dbReference type="ARBA" id="ARBA00023186"/>
    </source>
</evidence>
<dbReference type="Proteomes" id="UP001485043">
    <property type="component" value="Unassembled WGS sequence"/>
</dbReference>
<keyword evidence="5" id="KW-1185">Reference proteome</keyword>
<dbReference type="Pfam" id="PF02341">
    <property type="entry name" value="RbcX"/>
    <property type="match status" value="1"/>
</dbReference>
<evidence type="ECO:0000256" key="1">
    <source>
        <dbReference type="ARBA" id="ARBA00022531"/>
    </source>
</evidence>
<evidence type="ECO:0000256" key="3">
    <source>
        <dbReference type="ARBA" id="ARBA00023300"/>
    </source>
</evidence>
<dbReference type="GO" id="GO:0015979">
    <property type="term" value="P:photosynthesis"/>
    <property type="evidence" value="ECO:0007669"/>
    <property type="project" value="UniProtKB-KW"/>
</dbReference>
<dbReference type="PANTHER" id="PTHR33791:SF1">
    <property type="entry name" value="RUBISCO CHAPERONE RBCX"/>
    <property type="match status" value="1"/>
</dbReference>
<dbReference type="GO" id="GO:0015977">
    <property type="term" value="P:carbon fixation"/>
    <property type="evidence" value="ECO:0007669"/>
    <property type="project" value="UniProtKB-KW"/>
</dbReference>
<dbReference type="EMBL" id="JALJOV010000657">
    <property type="protein sequence ID" value="KAK9862084.1"/>
    <property type="molecule type" value="Genomic_DNA"/>
</dbReference>
<comment type="caution">
    <text evidence="4">The sequence shown here is derived from an EMBL/GenBank/DDBJ whole genome shotgun (WGS) entry which is preliminary data.</text>
</comment>
<keyword evidence="1" id="KW-0602">Photosynthesis</keyword>
<proteinExistence type="predicted"/>
<dbReference type="Gene3D" id="1.10.1200.210">
    <property type="entry name" value="Chaperonin-like RbcX"/>
    <property type="match status" value="1"/>
</dbReference>
<sequence>MRTLSALGPVPAVSGNRCQRRQLARSARRSGGCVAQKMYVPSDSFGGRSPERKAADALCNLFTFCAARVVQAQLEPTAAAGYASYNAAHYTDLMHHLHEYPIKDGNEWLARLMRKNQMLAVRIMEVRKAYSADDFEWEMCKSMANDKLNAGNAKLMQNFAMETFEKAAKSTETPS</sequence>
<protein>
    <submittedName>
        <fullName evidence="4">Uncharacterized protein</fullName>
    </submittedName>
</protein>